<accession>A0A450XHZ8</accession>
<evidence type="ECO:0000256" key="4">
    <source>
        <dbReference type="ARBA" id="ARBA00022723"/>
    </source>
</evidence>
<organism evidence="10">
    <name type="scientific">Candidatus Kentrum sp. MB</name>
    <dbReference type="NCBI Taxonomy" id="2138164"/>
    <lineage>
        <taxon>Bacteria</taxon>
        <taxon>Pseudomonadati</taxon>
        <taxon>Pseudomonadota</taxon>
        <taxon>Gammaproteobacteria</taxon>
        <taxon>Candidatus Kentrum</taxon>
    </lineage>
</organism>
<dbReference type="InterPro" id="IPR000760">
    <property type="entry name" value="Inositol_monophosphatase-like"/>
</dbReference>
<dbReference type="EC" id="3.1.3.25" evidence="9"/>
<feature type="binding site" evidence="8">
    <location>
        <position position="210"/>
    </location>
    <ligand>
        <name>Mg(2+)</name>
        <dbReference type="ChEBI" id="CHEBI:18420"/>
        <label>1</label>
        <note>catalytic</note>
    </ligand>
</feature>
<dbReference type="InterPro" id="IPR033942">
    <property type="entry name" value="IMPase"/>
</dbReference>
<keyword evidence="6" id="KW-0805">Transcription regulation</keyword>
<name>A0A450XHZ8_9GAMM</name>
<evidence type="ECO:0000313" key="11">
    <source>
        <dbReference type="EMBL" id="VFK74154.1"/>
    </source>
</evidence>
<dbReference type="GO" id="GO:0006020">
    <property type="term" value="P:inositol metabolic process"/>
    <property type="evidence" value="ECO:0007669"/>
    <property type="project" value="TreeGrafter"/>
</dbReference>
<dbReference type="Gene3D" id="3.30.540.10">
    <property type="entry name" value="Fructose-1,6-Bisphosphatase, subunit A, domain 1"/>
    <property type="match status" value="1"/>
</dbReference>
<dbReference type="InterPro" id="IPR020550">
    <property type="entry name" value="Inositol_monophosphatase_CS"/>
</dbReference>
<evidence type="ECO:0000256" key="1">
    <source>
        <dbReference type="ARBA" id="ARBA00001033"/>
    </source>
</evidence>
<dbReference type="PROSITE" id="PS00630">
    <property type="entry name" value="IMP_2"/>
    <property type="match status" value="1"/>
</dbReference>
<dbReference type="GO" id="GO:0046854">
    <property type="term" value="P:phosphatidylinositol phosphate biosynthetic process"/>
    <property type="evidence" value="ECO:0007669"/>
    <property type="project" value="InterPro"/>
</dbReference>
<comment type="cofactor">
    <cofactor evidence="2 8 9">
        <name>Mg(2+)</name>
        <dbReference type="ChEBI" id="CHEBI:18420"/>
    </cofactor>
</comment>
<dbReference type="GO" id="GO:0046872">
    <property type="term" value="F:metal ion binding"/>
    <property type="evidence" value="ECO:0007669"/>
    <property type="project" value="UniProtKB-KW"/>
</dbReference>
<evidence type="ECO:0000256" key="2">
    <source>
        <dbReference type="ARBA" id="ARBA00001946"/>
    </source>
</evidence>
<sequence>MHAVLNIAIRAARRAGTVLVRYWDHLDRRSTARKGLAQFVAKVGKQAEEAMMDTLLRAYPEHGISSRGIEYQQDSDHIWIIDALNGRDNYMHGLPRFSISLAFAYRERTEYAVVYYPLQEELFTATKGSGAQLDERRIRVNRCNSLDDALLGTGFSSRDSERFDTYLSIYRDFLMTRAKVRQTGCSVLDLASVAAGRFDGFWDFGLRRWDMAAGALLVQEAGGIVTSPGKINDYLRSGNIVAGNLKVGDAMMRVIQPYEEAFSPKAPKALGDLAL</sequence>
<evidence type="ECO:0000256" key="8">
    <source>
        <dbReference type="PIRSR" id="PIRSR600760-2"/>
    </source>
</evidence>
<reference evidence="10" key="1">
    <citation type="submission" date="2019-02" db="EMBL/GenBank/DDBJ databases">
        <authorList>
            <person name="Gruber-Vodicka R. H."/>
            <person name="Seah K. B. B."/>
        </authorList>
    </citation>
    <scope>NUCLEOTIDE SEQUENCE</scope>
    <source>
        <strain evidence="11">BECK_BZ198</strain>
        <strain evidence="10">BECK_BZ199</strain>
    </source>
</reference>
<dbReference type="Gene3D" id="3.40.190.80">
    <property type="match status" value="1"/>
</dbReference>
<comment type="catalytic activity">
    <reaction evidence="1 9">
        <text>a myo-inositol phosphate + H2O = myo-inositol + phosphate</text>
        <dbReference type="Rhea" id="RHEA:24056"/>
        <dbReference type="ChEBI" id="CHEBI:15377"/>
        <dbReference type="ChEBI" id="CHEBI:17268"/>
        <dbReference type="ChEBI" id="CHEBI:43474"/>
        <dbReference type="ChEBI" id="CHEBI:84139"/>
        <dbReference type="EC" id="3.1.3.25"/>
    </reaction>
</comment>
<keyword evidence="6" id="KW-0889">Transcription antitermination</keyword>
<evidence type="ECO:0000313" key="10">
    <source>
        <dbReference type="EMBL" id="VFK28921.1"/>
    </source>
</evidence>
<feature type="binding site" evidence="8">
    <location>
        <position position="84"/>
    </location>
    <ligand>
        <name>Mg(2+)</name>
        <dbReference type="ChEBI" id="CHEBI:18420"/>
        <label>1</label>
        <note>catalytic</note>
    </ligand>
</feature>
<proteinExistence type="inferred from homology"/>
<feature type="binding site" evidence="8">
    <location>
        <position position="82"/>
    </location>
    <ligand>
        <name>Mg(2+)</name>
        <dbReference type="ChEBI" id="CHEBI:18420"/>
        <label>1</label>
        <note>catalytic</note>
    </ligand>
</feature>
<dbReference type="AlphaFoldDB" id="A0A450XHZ8"/>
<keyword evidence="5 9" id="KW-0378">Hydrolase</keyword>
<evidence type="ECO:0000256" key="9">
    <source>
        <dbReference type="RuleBase" id="RU364068"/>
    </source>
</evidence>
<comment type="similarity">
    <text evidence="3 9">Belongs to the inositol monophosphatase superfamily.</text>
</comment>
<evidence type="ECO:0000256" key="5">
    <source>
        <dbReference type="ARBA" id="ARBA00022801"/>
    </source>
</evidence>
<evidence type="ECO:0000256" key="6">
    <source>
        <dbReference type="ARBA" id="ARBA00022814"/>
    </source>
</evidence>
<dbReference type="SUPFAM" id="SSF56655">
    <property type="entry name" value="Carbohydrate phosphatase"/>
    <property type="match status" value="1"/>
</dbReference>
<dbReference type="GO" id="GO:0008934">
    <property type="term" value="F:inositol monophosphate 1-phosphatase activity"/>
    <property type="evidence" value="ECO:0007669"/>
    <property type="project" value="InterPro"/>
</dbReference>
<evidence type="ECO:0000256" key="3">
    <source>
        <dbReference type="ARBA" id="ARBA00009759"/>
    </source>
</evidence>
<dbReference type="PANTHER" id="PTHR20854">
    <property type="entry name" value="INOSITOL MONOPHOSPHATASE"/>
    <property type="match status" value="1"/>
</dbReference>
<dbReference type="EMBL" id="CAADGH010000001">
    <property type="protein sequence ID" value="VFK74154.1"/>
    <property type="molecule type" value="Genomic_DNA"/>
</dbReference>
<dbReference type="CDD" id="cd01639">
    <property type="entry name" value="IMPase"/>
    <property type="match status" value="1"/>
</dbReference>
<dbReference type="GO" id="GO:0031564">
    <property type="term" value="P:transcription antitermination"/>
    <property type="evidence" value="ECO:0007669"/>
    <property type="project" value="UniProtKB-KW"/>
</dbReference>
<dbReference type="Pfam" id="PF00459">
    <property type="entry name" value="Inositol_P"/>
    <property type="match status" value="1"/>
</dbReference>
<dbReference type="PRINTS" id="PR00377">
    <property type="entry name" value="IMPHPHTASES"/>
</dbReference>
<evidence type="ECO:0000256" key="7">
    <source>
        <dbReference type="ARBA" id="ARBA00022842"/>
    </source>
</evidence>
<keyword evidence="6" id="KW-0804">Transcription</keyword>
<keyword evidence="7 8" id="KW-0460">Magnesium</keyword>
<dbReference type="GO" id="GO:0007165">
    <property type="term" value="P:signal transduction"/>
    <property type="evidence" value="ECO:0007669"/>
    <property type="project" value="TreeGrafter"/>
</dbReference>
<dbReference type="EMBL" id="CAADFQ010000007">
    <property type="protein sequence ID" value="VFK28921.1"/>
    <property type="molecule type" value="Genomic_DNA"/>
</dbReference>
<keyword evidence="4 8" id="KW-0479">Metal-binding</keyword>
<dbReference type="InterPro" id="IPR022337">
    <property type="entry name" value="Inositol_monophosphatase_SuhB"/>
</dbReference>
<protein>
    <recommendedName>
        <fullName evidence="9">Inositol-1-monophosphatase</fullName>
        <ecNumber evidence="9">3.1.3.25</ecNumber>
    </recommendedName>
</protein>
<dbReference type="PANTHER" id="PTHR20854:SF4">
    <property type="entry name" value="INOSITOL-1-MONOPHOSPHATASE-RELATED"/>
    <property type="match status" value="1"/>
</dbReference>
<gene>
    <name evidence="11" type="ORF">BECKMB1821H_GA0114242_100185</name>
    <name evidence="10" type="ORF">BECKMB1821I_GA0114274_100787</name>
</gene>
<dbReference type="PRINTS" id="PR01959">
    <property type="entry name" value="SBIMPHPHTASE"/>
</dbReference>